<dbReference type="AlphaFoldDB" id="A0A498JUR3"/>
<evidence type="ECO:0000313" key="3">
    <source>
        <dbReference type="Proteomes" id="UP000290289"/>
    </source>
</evidence>
<dbReference type="EMBL" id="RDQH01000331">
    <property type="protein sequence ID" value="RXH98915.1"/>
    <property type="molecule type" value="Genomic_DNA"/>
</dbReference>
<reference evidence="2 3" key="1">
    <citation type="submission" date="2018-10" db="EMBL/GenBank/DDBJ databases">
        <title>A high-quality apple genome assembly.</title>
        <authorList>
            <person name="Hu J."/>
        </authorList>
    </citation>
    <scope>NUCLEOTIDE SEQUENCE [LARGE SCALE GENOMIC DNA]</scope>
    <source>
        <strain evidence="3">cv. HFTH1</strain>
        <tissue evidence="2">Young leaf</tissue>
    </source>
</reference>
<feature type="compositionally biased region" description="Basic and acidic residues" evidence="1">
    <location>
        <begin position="1"/>
        <end position="17"/>
    </location>
</feature>
<feature type="region of interest" description="Disordered" evidence="1">
    <location>
        <begin position="1"/>
        <end position="23"/>
    </location>
</feature>
<accession>A0A498JUR3</accession>
<comment type="caution">
    <text evidence="2">The sequence shown here is derived from an EMBL/GenBank/DDBJ whole genome shotgun (WGS) entry which is preliminary data.</text>
</comment>
<proteinExistence type="predicted"/>
<organism evidence="2 3">
    <name type="scientific">Malus domestica</name>
    <name type="common">Apple</name>
    <name type="synonym">Pyrus malus</name>
    <dbReference type="NCBI Taxonomy" id="3750"/>
    <lineage>
        <taxon>Eukaryota</taxon>
        <taxon>Viridiplantae</taxon>
        <taxon>Streptophyta</taxon>
        <taxon>Embryophyta</taxon>
        <taxon>Tracheophyta</taxon>
        <taxon>Spermatophyta</taxon>
        <taxon>Magnoliopsida</taxon>
        <taxon>eudicotyledons</taxon>
        <taxon>Gunneridae</taxon>
        <taxon>Pentapetalae</taxon>
        <taxon>rosids</taxon>
        <taxon>fabids</taxon>
        <taxon>Rosales</taxon>
        <taxon>Rosaceae</taxon>
        <taxon>Amygdaloideae</taxon>
        <taxon>Maleae</taxon>
        <taxon>Malus</taxon>
    </lineage>
</organism>
<keyword evidence="3" id="KW-1185">Reference proteome</keyword>
<feature type="region of interest" description="Disordered" evidence="1">
    <location>
        <begin position="374"/>
        <end position="399"/>
    </location>
</feature>
<evidence type="ECO:0000313" key="2">
    <source>
        <dbReference type="EMBL" id="RXH98915.1"/>
    </source>
</evidence>
<protein>
    <submittedName>
        <fullName evidence="2">Uncharacterized protein</fullName>
    </submittedName>
</protein>
<feature type="compositionally biased region" description="Polar residues" evidence="1">
    <location>
        <begin position="389"/>
        <end position="399"/>
    </location>
</feature>
<name>A0A498JUR3_MALDO</name>
<gene>
    <name evidence="2" type="ORF">DVH24_011240</name>
</gene>
<evidence type="ECO:0000256" key="1">
    <source>
        <dbReference type="SAM" id="MobiDB-lite"/>
    </source>
</evidence>
<sequence>MEEKQERQQSKRERKASEVGSTYAFGHSSADAVLIHYMQSDKTHDGPVSGDEVEEQIHKFRGLKNRQKYKRRIEIIDVDDLEEDDHKLADEKKRIEDEWTVCYAVEDDALLQNNKKRRKGVSITPSIPIFEDLWSSFESDHHVNNDGGKGSFWYTNLEDSEAQCVSNQPISKSEDMITNSVLNIENHHQGYNNCDGYFQDKDLEDSNVLCVSTELISNSKDILLLENISILSNISTLNFESDHGNDNGGDEYFWDKDLEDASPLSDSTQLISKFEDILPNSSPLISFETNQHHHVVGDHHGNRNANGESFSWYIDLEDDKAQCVPNHNDGERDIWNKDLEDGKALCVATQLGSKSEDILLKSLPLSFESNNHRHAVDDEQGNNNGDNGIFSTNLEDGNA</sequence>
<dbReference type="Proteomes" id="UP000290289">
    <property type="component" value="Chromosome 5"/>
</dbReference>